<dbReference type="SUPFAM" id="SSF63446">
    <property type="entry name" value="Type I dockerin domain"/>
    <property type="match status" value="1"/>
</dbReference>
<dbReference type="InterPro" id="IPR016134">
    <property type="entry name" value="Dockerin_dom"/>
</dbReference>
<accession>A0A382E180</accession>
<dbReference type="PROSITE" id="PS00018">
    <property type="entry name" value="EF_HAND_1"/>
    <property type="match status" value="1"/>
</dbReference>
<dbReference type="InterPro" id="IPR036439">
    <property type="entry name" value="Dockerin_dom_sf"/>
</dbReference>
<reference evidence="2" key="1">
    <citation type="submission" date="2018-05" db="EMBL/GenBank/DDBJ databases">
        <authorList>
            <person name="Lanie J.A."/>
            <person name="Ng W.-L."/>
            <person name="Kazmierczak K.M."/>
            <person name="Andrzejewski T.M."/>
            <person name="Davidsen T.M."/>
            <person name="Wayne K.J."/>
            <person name="Tettelin H."/>
            <person name="Glass J.I."/>
            <person name="Rusch D."/>
            <person name="Podicherti R."/>
            <person name="Tsui H.-C.T."/>
            <person name="Winkler M.E."/>
        </authorList>
    </citation>
    <scope>NUCLEOTIDE SEQUENCE</scope>
</reference>
<feature type="domain" description="Dockerin" evidence="1">
    <location>
        <begin position="1"/>
        <end position="51"/>
    </location>
</feature>
<dbReference type="GO" id="GO:0000272">
    <property type="term" value="P:polysaccharide catabolic process"/>
    <property type="evidence" value="ECO:0007669"/>
    <property type="project" value="InterPro"/>
</dbReference>
<dbReference type="GO" id="GO:0004553">
    <property type="term" value="F:hydrolase activity, hydrolyzing O-glycosyl compounds"/>
    <property type="evidence" value="ECO:0007669"/>
    <property type="project" value="InterPro"/>
</dbReference>
<sequence length="51" mass="5812">MNILDLVQIVNFILDITEFTDMQFYLADMNQDGVIDILDLILLANAILNIV</sequence>
<dbReference type="Pfam" id="PF00404">
    <property type="entry name" value="Dockerin_1"/>
    <property type="match status" value="1"/>
</dbReference>
<dbReference type="PROSITE" id="PS51766">
    <property type="entry name" value="DOCKERIN"/>
    <property type="match status" value="1"/>
</dbReference>
<evidence type="ECO:0000259" key="1">
    <source>
        <dbReference type="PROSITE" id="PS51766"/>
    </source>
</evidence>
<dbReference type="EMBL" id="UINC01042152">
    <property type="protein sequence ID" value="SVB44398.1"/>
    <property type="molecule type" value="Genomic_DNA"/>
</dbReference>
<name>A0A382E180_9ZZZZ</name>
<dbReference type="AlphaFoldDB" id="A0A382E180"/>
<organism evidence="2">
    <name type="scientific">marine metagenome</name>
    <dbReference type="NCBI Taxonomy" id="408172"/>
    <lineage>
        <taxon>unclassified sequences</taxon>
        <taxon>metagenomes</taxon>
        <taxon>ecological metagenomes</taxon>
    </lineage>
</organism>
<protein>
    <recommendedName>
        <fullName evidence="1">Dockerin domain-containing protein</fullName>
    </recommendedName>
</protein>
<proteinExistence type="predicted"/>
<dbReference type="InterPro" id="IPR018247">
    <property type="entry name" value="EF_Hand_1_Ca_BS"/>
</dbReference>
<gene>
    <name evidence="2" type="ORF">METZ01_LOCUS197252</name>
</gene>
<evidence type="ECO:0000313" key="2">
    <source>
        <dbReference type="EMBL" id="SVB44398.1"/>
    </source>
</evidence>
<dbReference type="InterPro" id="IPR002105">
    <property type="entry name" value="Dockerin_1_rpt"/>
</dbReference>
<dbReference type="Gene3D" id="1.10.1330.10">
    <property type="entry name" value="Dockerin domain"/>
    <property type="match status" value="1"/>
</dbReference>